<dbReference type="Proteomes" id="UP001595547">
    <property type="component" value="Unassembled WGS sequence"/>
</dbReference>
<accession>A0ABV7J4Y1</accession>
<sequence>MSEDDDDKSHEPSQKRLEEARKRGEIPKSVDLSTAAAYAGFVLVGLVAGGKLLQHFGQAGMILLDQPDRLAPLLFGRAPAPVAGMAAGFLTAAAPLFVMPTAAVILVLFAQRAIHFAPEKLAVKWSRISPLATAKQKFGREGLFEFAKSFAKLLIVALILGLQLSGNAAEILASLALEPAQSVALMLKLLLHFMVLVAITITIFGGLDYFWQRMQHLRRNRMSRKDLTDEMKDSEGDPHVKQQRRQRAQEIATNRMLQDVAQADVVVVNPTHYAVALKWSRKGRSAPVCVAKGVDEVAARIRAKAAEAGVPLQSDPPTARAIYATVEIGQQIRPEHYRAVAAAIRFAESMRKRKKVYVK</sequence>
<dbReference type="RefSeq" id="WP_380073421.1">
    <property type="nucleotide sequence ID" value="NZ_JBHRTO010000001.1"/>
</dbReference>
<evidence type="ECO:0000313" key="5">
    <source>
        <dbReference type="Proteomes" id="UP001595547"/>
    </source>
</evidence>
<dbReference type="PRINTS" id="PR00950">
    <property type="entry name" value="TYPE3IMSPROT"/>
</dbReference>
<gene>
    <name evidence="4" type="ORF">ACFOGH_12605</name>
</gene>
<evidence type="ECO:0000256" key="3">
    <source>
        <dbReference type="SAM" id="Phobius"/>
    </source>
</evidence>
<comment type="similarity">
    <text evidence="1">Belongs to the type III secretion exporter family.</text>
</comment>
<evidence type="ECO:0000256" key="1">
    <source>
        <dbReference type="ARBA" id="ARBA00010690"/>
    </source>
</evidence>
<organism evidence="4 5">
    <name type="scientific">Cypionkella sinensis</name>
    <dbReference type="NCBI Taxonomy" id="1756043"/>
    <lineage>
        <taxon>Bacteria</taxon>
        <taxon>Pseudomonadati</taxon>
        <taxon>Pseudomonadota</taxon>
        <taxon>Alphaproteobacteria</taxon>
        <taxon>Rhodobacterales</taxon>
        <taxon>Paracoccaceae</taxon>
        <taxon>Cypionkella</taxon>
    </lineage>
</organism>
<dbReference type="Gene3D" id="6.10.250.2080">
    <property type="match status" value="1"/>
</dbReference>
<keyword evidence="5" id="KW-1185">Reference proteome</keyword>
<dbReference type="InterPro" id="IPR006135">
    <property type="entry name" value="T3SS_substrate_exporter"/>
</dbReference>
<feature type="transmembrane region" description="Helical" evidence="3">
    <location>
        <begin position="189"/>
        <end position="211"/>
    </location>
</feature>
<keyword evidence="3" id="KW-0472">Membrane</keyword>
<comment type="caution">
    <text evidence="4">The sequence shown here is derived from an EMBL/GenBank/DDBJ whole genome shotgun (WGS) entry which is preliminary data.</text>
</comment>
<keyword evidence="4" id="KW-0966">Cell projection</keyword>
<keyword evidence="4" id="KW-0969">Cilium</keyword>
<name>A0ABV7J4Y1_9RHOB</name>
<keyword evidence="4" id="KW-0282">Flagellum</keyword>
<dbReference type="PANTHER" id="PTHR30531">
    <property type="entry name" value="FLAGELLAR BIOSYNTHETIC PROTEIN FLHB"/>
    <property type="match status" value="1"/>
</dbReference>
<feature type="transmembrane region" description="Helical" evidence="3">
    <location>
        <begin position="153"/>
        <end position="177"/>
    </location>
</feature>
<feature type="transmembrane region" description="Helical" evidence="3">
    <location>
        <begin position="82"/>
        <end position="110"/>
    </location>
</feature>
<evidence type="ECO:0000313" key="4">
    <source>
        <dbReference type="EMBL" id="MFC3181837.1"/>
    </source>
</evidence>
<keyword evidence="3" id="KW-1133">Transmembrane helix</keyword>
<feature type="compositionally biased region" description="Basic and acidic residues" evidence="2">
    <location>
        <begin position="7"/>
        <end position="22"/>
    </location>
</feature>
<feature type="region of interest" description="Disordered" evidence="2">
    <location>
        <begin position="1"/>
        <end position="22"/>
    </location>
</feature>
<dbReference type="Pfam" id="PF01312">
    <property type="entry name" value="Bac_export_2"/>
    <property type="match status" value="1"/>
</dbReference>
<dbReference type="Gene3D" id="3.40.1690.10">
    <property type="entry name" value="secretion proteins EscU"/>
    <property type="match status" value="1"/>
</dbReference>
<dbReference type="EMBL" id="JBHRTO010000001">
    <property type="protein sequence ID" value="MFC3181837.1"/>
    <property type="molecule type" value="Genomic_DNA"/>
</dbReference>
<protein>
    <submittedName>
        <fullName evidence="4">Flagellar biosynthesis protein FlhB</fullName>
    </submittedName>
</protein>
<evidence type="ECO:0000256" key="2">
    <source>
        <dbReference type="SAM" id="MobiDB-lite"/>
    </source>
</evidence>
<proteinExistence type="inferred from homology"/>
<dbReference type="InterPro" id="IPR029025">
    <property type="entry name" value="T3SS_substrate_exporter_C"/>
</dbReference>
<feature type="transmembrane region" description="Helical" evidence="3">
    <location>
        <begin position="30"/>
        <end position="48"/>
    </location>
</feature>
<dbReference type="PANTHER" id="PTHR30531:SF12">
    <property type="entry name" value="FLAGELLAR BIOSYNTHETIC PROTEIN FLHB"/>
    <property type="match status" value="1"/>
</dbReference>
<reference evidence="5" key="1">
    <citation type="journal article" date="2019" name="Int. J. Syst. Evol. Microbiol.">
        <title>The Global Catalogue of Microorganisms (GCM) 10K type strain sequencing project: providing services to taxonomists for standard genome sequencing and annotation.</title>
        <authorList>
            <consortium name="The Broad Institute Genomics Platform"/>
            <consortium name="The Broad Institute Genome Sequencing Center for Infectious Disease"/>
            <person name="Wu L."/>
            <person name="Ma J."/>
        </authorList>
    </citation>
    <scope>NUCLEOTIDE SEQUENCE [LARGE SCALE GENOMIC DNA]</scope>
    <source>
        <strain evidence="5">KCTC 52039</strain>
    </source>
</reference>
<keyword evidence="3" id="KW-0812">Transmembrane</keyword>
<dbReference type="SUPFAM" id="SSF160544">
    <property type="entry name" value="EscU C-terminal domain-like"/>
    <property type="match status" value="1"/>
</dbReference>